<feature type="region of interest" description="Disordered" evidence="1">
    <location>
        <begin position="166"/>
        <end position="199"/>
    </location>
</feature>
<dbReference type="EMBL" id="CP036264">
    <property type="protein sequence ID" value="QEG00924.1"/>
    <property type="molecule type" value="Genomic_DNA"/>
</dbReference>
<name>A0A5B9MJ83_9BACT</name>
<feature type="region of interest" description="Disordered" evidence="1">
    <location>
        <begin position="130"/>
        <end position="150"/>
    </location>
</feature>
<protein>
    <submittedName>
        <fullName evidence="2">Uncharacterized protein</fullName>
    </submittedName>
</protein>
<feature type="region of interest" description="Disordered" evidence="1">
    <location>
        <begin position="216"/>
        <end position="263"/>
    </location>
</feature>
<sequence>MAASDRRVPSFQGSALERTDSVAPATRGTATRGGASRKLRPQAGASERGVRGFPHPRSKAPPWNALSVWLLPHKARQREAEPPENCVPRREPGNEVCEGFPTLVPRLCLGMHCRCGSCHTRHGNARRSLQEITSPGGSLGTRCARDSPPSFQGSALECTAGVAPATRGTATQGGASRKLRPQAGASERGVRGDQHPRSKALPWNALPVWLLPHEARQREAEPPGNYVPRREPGNEVCERISGSRRRPETVSAHRRSGGRHGRG</sequence>
<organism evidence="2 3">
    <name type="scientific">Stieleria maiorica</name>
    <dbReference type="NCBI Taxonomy" id="2795974"/>
    <lineage>
        <taxon>Bacteria</taxon>
        <taxon>Pseudomonadati</taxon>
        <taxon>Planctomycetota</taxon>
        <taxon>Planctomycetia</taxon>
        <taxon>Pirellulales</taxon>
        <taxon>Pirellulaceae</taxon>
        <taxon>Stieleria</taxon>
    </lineage>
</organism>
<dbReference type="Proteomes" id="UP000321353">
    <property type="component" value="Chromosome"/>
</dbReference>
<reference evidence="2 3" key="1">
    <citation type="submission" date="2019-02" db="EMBL/GenBank/DDBJ databases">
        <title>Planctomycetal bacteria perform biofilm scaping via a novel small molecule.</title>
        <authorList>
            <person name="Jeske O."/>
            <person name="Boedeker C."/>
            <person name="Wiegand S."/>
            <person name="Breitling P."/>
            <person name="Kallscheuer N."/>
            <person name="Jogler M."/>
            <person name="Rohde M."/>
            <person name="Petersen J."/>
            <person name="Medema M.H."/>
            <person name="Surup F."/>
            <person name="Jogler C."/>
        </authorList>
    </citation>
    <scope>NUCLEOTIDE SEQUENCE [LARGE SCALE GENOMIC DNA]</scope>
    <source>
        <strain evidence="2 3">Mal15</strain>
    </source>
</reference>
<evidence type="ECO:0000313" key="2">
    <source>
        <dbReference type="EMBL" id="QEG00924.1"/>
    </source>
</evidence>
<feature type="compositionally biased region" description="Basic and acidic residues" evidence="1">
    <location>
        <begin position="228"/>
        <end position="238"/>
    </location>
</feature>
<evidence type="ECO:0000313" key="3">
    <source>
        <dbReference type="Proteomes" id="UP000321353"/>
    </source>
</evidence>
<gene>
    <name evidence="2" type="ORF">Mal15_50000</name>
</gene>
<dbReference type="KEGG" id="smam:Mal15_50000"/>
<feature type="compositionally biased region" description="Basic residues" evidence="1">
    <location>
        <begin position="252"/>
        <end position="263"/>
    </location>
</feature>
<dbReference type="AlphaFoldDB" id="A0A5B9MJ83"/>
<keyword evidence="3" id="KW-1185">Reference proteome</keyword>
<accession>A0A5B9MJ83</accession>
<evidence type="ECO:0000256" key="1">
    <source>
        <dbReference type="SAM" id="MobiDB-lite"/>
    </source>
</evidence>
<proteinExistence type="predicted"/>
<feature type="region of interest" description="Disordered" evidence="1">
    <location>
        <begin position="1"/>
        <end position="58"/>
    </location>
</feature>